<dbReference type="AlphaFoldDB" id="A0A9E7EMK3"/>
<dbReference type="PANTHER" id="PTHR33474:SF28">
    <property type="entry name" value="OS01G0815400 PROTEIN"/>
    <property type="match status" value="1"/>
</dbReference>
<keyword evidence="2" id="KW-0732">Signal</keyword>
<dbReference type="PANTHER" id="PTHR33474">
    <property type="entry name" value="TRANSMEMBRANE PROTEIN"/>
    <property type="match status" value="1"/>
</dbReference>
<dbReference type="Proteomes" id="UP001055439">
    <property type="component" value="Chromosome 10"/>
</dbReference>
<reference evidence="3" key="1">
    <citation type="submission" date="2022-05" db="EMBL/GenBank/DDBJ databases">
        <title>The Musa troglodytarum L. genome provides insights into the mechanism of non-climacteric behaviour and enrichment of carotenoids.</title>
        <authorList>
            <person name="Wang J."/>
        </authorList>
    </citation>
    <scope>NUCLEOTIDE SEQUENCE</scope>
    <source>
        <tissue evidence="3">Leaf</tissue>
    </source>
</reference>
<evidence type="ECO:0000256" key="2">
    <source>
        <dbReference type="SAM" id="SignalP"/>
    </source>
</evidence>
<dbReference type="OrthoDB" id="693939at2759"/>
<feature type="signal peptide" evidence="2">
    <location>
        <begin position="1"/>
        <end position="24"/>
    </location>
</feature>
<keyword evidence="4" id="KW-1185">Reference proteome</keyword>
<protein>
    <recommendedName>
        <fullName evidence="5">Root meristem growth factor 9</fullName>
    </recommendedName>
</protein>
<accession>A0A9E7EMK3</accession>
<feature type="region of interest" description="Disordered" evidence="1">
    <location>
        <begin position="71"/>
        <end position="93"/>
    </location>
</feature>
<name>A0A9E7EMK3_9LILI</name>
<evidence type="ECO:0000313" key="4">
    <source>
        <dbReference type="Proteomes" id="UP001055439"/>
    </source>
</evidence>
<feature type="compositionally biased region" description="Basic and acidic residues" evidence="1">
    <location>
        <begin position="83"/>
        <end position="93"/>
    </location>
</feature>
<evidence type="ECO:0008006" key="5">
    <source>
        <dbReference type="Google" id="ProtNLM"/>
    </source>
</evidence>
<dbReference type="PROSITE" id="PS51257">
    <property type="entry name" value="PROKAR_LIPOPROTEIN"/>
    <property type="match status" value="1"/>
</dbReference>
<evidence type="ECO:0000256" key="1">
    <source>
        <dbReference type="SAM" id="MobiDB-lite"/>
    </source>
</evidence>
<dbReference type="EMBL" id="CP097503">
    <property type="protein sequence ID" value="URD79385.1"/>
    <property type="molecule type" value="Genomic_DNA"/>
</dbReference>
<evidence type="ECO:0000313" key="3">
    <source>
        <dbReference type="EMBL" id="URD79385.1"/>
    </source>
</evidence>
<organism evidence="3 4">
    <name type="scientific">Musa troglodytarum</name>
    <name type="common">fe'i banana</name>
    <dbReference type="NCBI Taxonomy" id="320322"/>
    <lineage>
        <taxon>Eukaryota</taxon>
        <taxon>Viridiplantae</taxon>
        <taxon>Streptophyta</taxon>
        <taxon>Embryophyta</taxon>
        <taxon>Tracheophyta</taxon>
        <taxon>Spermatophyta</taxon>
        <taxon>Magnoliopsida</taxon>
        <taxon>Liliopsida</taxon>
        <taxon>Zingiberales</taxon>
        <taxon>Musaceae</taxon>
        <taxon>Musa</taxon>
    </lineage>
</organism>
<sequence>MDRKQPLNHLFTLLLLSCLLSLEAAPLSSTVRQGILASRNQDGAVTKAAVQVIDKEMTVAEAVPASGEMDIELHDYPGSGANSRHDPKNPRKP</sequence>
<feature type="chain" id="PRO_5038825842" description="Root meristem growth factor 9" evidence="2">
    <location>
        <begin position="25"/>
        <end position="93"/>
    </location>
</feature>
<gene>
    <name evidence="3" type="ORF">MUK42_05202</name>
</gene>
<proteinExistence type="predicted"/>